<dbReference type="InterPro" id="IPR019734">
    <property type="entry name" value="TPR_rpt"/>
</dbReference>
<name>A0A5N5ZXA3_9ACTN</name>
<dbReference type="Pfam" id="PF14559">
    <property type="entry name" value="TPR_19"/>
    <property type="match status" value="1"/>
</dbReference>
<protein>
    <submittedName>
        <fullName evidence="3">Tetratricopeptide repeat protein</fullName>
    </submittedName>
</protein>
<organism evidence="3 4">
    <name type="scientific">Streptomyces mimosae</name>
    <dbReference type="NCBI Taxonomy" id="2586635"/>
    <lineage>
        <taxon>Bacteria</taxon>
        <taxon>Bacillati</taxon>
        <taxon>Actinomycetota</taxon>
        <taxon>Actinomycetes</taxon>
        <taxon>Kitasatosporales</taxon>
        <taxon>Streptomycetaceae</taxon>
        <taxon>Streptomyces</taxon>
    </lineage>
</organism>
<feature type="region of interest" description="Disordered" evidence="2">
    <location>
        <begin position="1"/>
        <end position="24"/>
    </location>
</feature>
<feature type="repeat" description="TPR" evidence="1">
    <location>
        <begin position="141"/>
        <end position="174"/>
    </location>
</feature>
<evidence type="ECO:0000313" key="3">
    <source>
        <dbReference type="EMBL" id="KAB8161161.1"/>
    </source>
</evidence>
<evidence type="ECO:0000256" key="1">
    <source>
        <dbReference type="PROSITE-ProRule" id="PRU00339"/>
    </source>
</evidence>
<dbReference type="OrthoDB" id="9799122at2"/>
<dbReference type="EMBL" id="VDLY02000021">
    <property type="protein sequence ID" value="KAB8161161.1"/>
    <property type="molecule type" value="Genomic_DNA"/>
</dbReference>
<reference evidence="3" key="1">
    <citation type="submission" date="2019-10" db="EMBL/GenBank/DDBJ databases">
        <title>Nonomuraea sp. nov., isolated from Phyllanthus amarus.</title>
        <authorList>
            <person name="Klykleung N."/>
            <person name="Tanasupawat S."/>
        </authorList>
    </citation>
    <scope>NUCLEOTIDE SEQUENCE [LARGE SCALE GENOMIC DNA]</scope>
    <source>
        <strain evidence="3">3MP-10</strain>
    </source>
</reference>
<dbReference type="SUPFAM" id="SSF48452">
    <property type="entry name" value="TPR-like"/>
    <property type="match status" value="1"/>
</dbReference>
<dbReference type="AlphaFoldDB" id="A0A5N5ZXA3"/>
<proteinExistence type="predicted"/>
<dbReference type="PROSITE" id="PS50005">
    <property type="entry name" value="TPR"/>
    <property type="match status" value="1"/>
</dbReference>
<keyword evidence="4" id="KW-1185">Reference proteome</keyword>
<dbReference type="Gene3D" id="1.25.40.10">
    <property type="entry name" value="Tetratricopeptide repeat domain"/>
    <property type="match status" value="1"/>
</dbReference>
<keyword evidence="1" id="KW-0802">TPR repeat</keyword>
<dbReference type="Proteomes" id="UP000314251">
    <property type="component" value="Unassembled WGS sequence"/>
</dbReference>
<evidence type="ECO:0000313" key="4">
    <source>
        <dbReference type="Proteomes" id="UP000314251"/>
    </source>
</evidence>
<evidence type="ECO:0000256" key="2">
    <source>
        <dbReference type="SAM" id="MobiDB-lite"/>
    </source>
</evidence>
<comment type="caution">
    <text evidence="3">The sequence shown here is derived from an EMBL/GenBank/DDBJ whole genome shotgun (WGS) entry which is preliminary data.</text>
</comment>
<feature type="compositionally biased region" description="Basic residues" evidence="2">
    <location>
        <begin position="1"/>
        <end position="12"/>
    </location>
</feature>
<accession>A0A5N5ZXA3</accession>
<sequence>MARISSRRRRGRVSFSGTVTQRSPWCGRRSPACHGEYRVRRRRCDRRTHRVPTPPTRHVTQGGHVSPISPATHVIAYRAAEQLLDAGDPRGALKLLDPVVSAYPENTSARLLRARAFFLGAQLRSAEQEFQLIVEREPDNAYAHFALARTLQRAARGDEALRHFRLAAALDPKPDYLAAARFGEPG</sequence>
<dbReference type="InterPro" id="IPR011990">
    <property type="entry name" value="TPR-like_helical_dom_sf"/>
</dbReference>
<gene>
    <name evidence="3" type="ORF">FH607_026340</name>
</gene>